<dbReference type="GO" id="GO:0000139">
    <property type="term" value="C:Golgi membrane"/>
    <property type="evidence" value="ECO:0007669"/>
    <property type="project" value="UniProtKB-SubCell"/>
</dbReference>
<comment type="similarity">
    <text evidence="2 10">Belongs to the glycosyltransferase 31 family.</text>
</comment>
<keyword evidence="7" id="KW-1133">Transmembrane helix</keyword>
<name>A0A9D4M179_DREPO</name>
<dbReference type="PANTHER" id="PTHR11214">
    <property type="entry name" value="BETA-1,3-N-ACETYLGLUCOSAMINYLTRANSFERASE"/>
    <property type="match status" value="1"/>
</dbReference>
<dbReference type="GO" id="GO:0016758">
    <property type="term" value="F:hexosyltransferase activity"/>
    <property type="evidence" value="ECO:0007669"/>
    <property type="project" value="InterPro"/>
</dbReference>
<comment type="subcellular location">
    <subcellularLocation>
        <location evidence="1 10">Golgi apparatus membrane</location>
        <topology evidence="1 10">Single-pass type II membrane protein</topology>
    </subcellularLocation>
</comment>
<dbReference type="GO" id="GO:0006493">
    <property type="term" value="P:protein O-linked glycosylation"/>
    <property type="evidence" value="ECO:0007669"/>
    <property type="project" value="TreeGrafter"/>
</dbReference>
<organism evidence="11 12">
    <name type="scientific">Dreissena polymorpha</name>
    <name type="common">Zebra mussel</name>
    <name type="synonym">Mytilus polymorpha</name>
    <dbReference type="NCBI Taxonomy" id="45954"/>
    <lineage>
        <taxon>Eukaryota</taxon>
        <taxon>Metazoa</taxon>
        <taxon>Spiralia</taxon>
        <taxon>Lophotrochozoa</taxon>
        <taxon>Mollusca</taxon>
        <taxon>Bivalvia</taxon>
        <taxon>Autobranchia</taxon>
        <taxon>Heteroconchia</taxon>
        <taxon>Euheterodonta</taxon>
        <taxon>Imparidentia</taxon>
        <taxon>Neoheterodontei</taxon>
        <taxon>Myida</taxon>
        <taxon>Dreissenoidea</taxon>
        <taxon>Dreissenidae</taxon>
        <taxon>Dreissena</taxon>
    </lineage>
</organism>
<reference evidence="11" key="2">
    <citation type="submission" date="2020-11" db="EMBL/GenBank/DDBJ databases">
        <authorList>
            <person name="McCartney M.A."/>
            <person name="Auch B."/>
            <person name="Kono T."/>
            <person name="Mallez S."/>
            <person name="Becker A."/>
            <person name="Gohl D.M."/>
            <person name="Silverstein K.A.T."/>
            <person name="Koren S."/>
            <person name="Bechman K.B."/>
            <person name="Herman A."/>
            <person name="Abrahante J.E."/>
            <person name="Garbe J."/>
        </authorList>
    </citation>
    <scope>NUCLEOTIDE SEQUENCE</scope>
    <source>
        <strain evidence="11">Duluth1</strain>
        <tissue evidence="11">Whole animal</tissue>
    </source>
</reference>
<proteinExistence type="inferred from homology"/>
<evidence type="ECO:0000256" key="2">
    <source>
        <dbReference type="ARBA" id="ARBA00008661"/>
    </source>
</evidence>
<keyword evidence="8 10" id="KW-0333">Golgi apparatus</keyword>
<evidence type="ECO:0000256" key="6">
    <source>
        <dbReference type="ARBA" id="ARBA00022968"/>
    </source>
</evidence>
<evidence type="ECO:0000256" key="1">
    <source>
        <dbReference type="ARBA" id="ARBA00004323"/>
    </source>
</evidence>
<reference evidence="11" key="1">
    <citation type="journal article" date="2019" name="bioRxiv">
        <title>The Genome of the Zebra Mussel, Dreissena polymorpha: A Resource for Invasive Species Research.</title>
        <authorList>
            <person name="McCartney M.A."/>
            <person name="Auch B."/>
            <person name="Kono T."/>
            <person name="Mallez S."/>
            <person name="Zhang Y."/>
            <person name="Obille A."/>
            <person name="Becker A."/>
            <person name="Abrahante J.E."/>
            <person name="Garbe J."/>
            <person name="Badalamenti J.P."/>
            <person name="Herman A."/>
            <person name="Mangelson H."/>
            <person name="Liachko I."/>
            <person name="Sullivan S."/>
            <person name="Sone E.D."/>
            <person name="Koren S."/>
            <person name="Silverstein K.A.T."/>
            <person name="Beckman K.B."/>
            <person name="Gohl D.M."/>
        </authorList>
    </citation>
    <scope>NUCLEOTIDE SEQUENCE</scope>
    <source>
        <strain evidence="11">Duluth1</strain>
        <tissue evidence="11">Whole animal</tissue>
    </source>
</reference>
<evidence type="ECO:0000256" key="10">
    <source>
        <dbReference type="RuleBase" id="RU363063"/>
    </source>
</evidence>
<dbReference type="Proteomes" id="UP000828390">
    <property type="component" value="Unassembled WGS sequence"/>
</dbReference>
<dbReference type="PANTHER" id="PTHR11214:SF3">
    <property type="entry name" value="BETA-1,3-GALACTOSYLTRANSFERASE 6"/>
    <property type="match status" value="1"/>
</dbReference>
<dbReference type="Pfam" id="PF01762">
    <property type="entry name" value="Galactosyl_T"/>
    <property type="match status" value="1"/>
</dbReference>
<comment type="caution">
    <text evidence="11">The sequence shown here is derived from an EMBL/GenBank/DDBJ whole genome shotgun (WGS) entry which is preliminary data.</text>
</comment>
<dbReference type="AlphaFoldDB" id="A0A9D4M179"/>
<keyword evidence="12" id="KW-1185">Reference proteome</keyword>
<gene>
    <name evidence="11" type="ORF">DPMN_030905</name>
</gene>
<sequence>MMCGTHGGSVKKVKGKKLVPVFIMVRSAFPLKEVDESLSLESERFKDIIQGDFVDHFKNQAYKTIIGLSWVVNSCLDVKFVLNTNDETMVDPFHMVDFLELHERQENADLLYCSTFYDQGPE</sequence>
<evidence type="ECO:0000256" key="3">
    <source>
        <dbReference type="ARBA" id="ARBA00022676"/>
    </source>
</evidence>
<keyword evidence="3 10" id="KW-0328">Glycosyltransferase</keyword>
<evidence type="ECO:0000256" key="7">
    <source>
        <dbReference type="ARBA" id="ARBA00022989"/>
    </source>
</evidence>
<evidence type="ECO:0000256" key="9">
    <source>
        <dbReference type="ARBA" id="ARBA00023136"/>
    </source>
</evidence>
<evidence type="ECO:0000313" key="11">
    <source>
        <dbReference type="EMBL" id="KAH3867769.1"/>
    </source>
</evidence>
<dbReference type="EMBL" id="JAIWYP010000002">
    <property type="protein sequence ID" value="KAH3867769.1"/>
    <property type="molecule type" value="Genomic_DNA"/>
</dbReference>
<keyword evidence="6" id="KW-0735">Signal-anchor</keyword>
<keyword evidence="4" id="KW-0808">Transferase</keyword>
<evidence type="ECO:0000313" key="12">
    <source>
        <dbReference type="Proteomes" id="UP000828390"/>
    </source>
</evidence>
<keyword evidence="9" id="KW-0472">Membrane</keyword>
<accession>A0A9D4M179</accession>
<protein>
    <recommendedName>
        <fullName evidence="10">Hexosyltransferase</fullName>
        <ecNumber evidence="10">2.4.1.-</ecNumber>
    </recommendedName>
</protein>
<dbReference type="EC" id="2.4.1.-" evidence="10"/>
<evidence type="ECO:0000256" key="4">
    <source>
        <dbReference type="ARBA" id="ARBA00022679"/>
    </source>
</evidence>
<keyword evidence="5" id="KW-0812">Transmembrane</keyword>
<dbReference type="InterPro" id="IPR002659">
    <property type="entry name" value="Glyco_trans_31"/>
</dbReference>
<evidence type="ECO:0000256" key="5">
    <source>
        <dbReference type="ARBA" id="ARBA00022692"/>
    </source>
</evidence>
<evidence type="ECO:0000256" key="8">
    <source>
        <dbReference type="ARBA" id="ARBA00023034"/>
    </source>
</evidence>